<dbReference type="EMBL" id="JAHUTI010056765">
    <property type="protein sequence ID" value="MED6250321.1"/>
    <property type="molecule type" value="Genomic_DNA"/>
</dbReference>
<evidence type="ECO:0000256" key="1">
    <source>
        <dbReference type="SAM" id="MobiDB-lite"/>
    </source>
</evidence>
<accession>A0ABU7BK39</accession>
<keyword evidence="3" id="KW-1185">Reference proteome</keyword>
<protein>
    <submittedName>
        <fullName evidence="2">Uncharacterized protein</fullName>
    </submittedName>
</protein>
<gene>
    <name evidence="2" type="ORF">ATANTOWER_029387</name>
</gene>
<organism evidence="2 3">
    <name type="scientific">Ataeniobius toweri</name>
    <dbReference type="NCBI Taxonomy" id="208326"/>
    <lineage>
        <taxon>Eukaryota</taxon>
        <taxon>Metazoa</taxon>
        <taxon>Chordata</taxon>
        <taxon>Craniata</taxon>
        <taxon>Vertebrata</taxon>
        <taxon>Euteleostomi</taxon>
        <taxon>Actinopterygii</taxon>
        <taxon>Neopterygii</taxon>
        <taxon>Teleostei</taxon>
        <taxon>Neoteleostei</taxon>
        <taxon>Acanthomorphata</taxon>
        <taxon>Ovalentaria</taxon>
        <taxon>Atherinomorphae</taxon>
        <taxon>Cyprinodontiformes</taxon>
        <taxon>Goodeidae</taxon>
        <taxon>Ataeniobius</taxon>
    </lineage>
</organism>
<sequence length="112" mass="12369">MRTHKNTHTHAPNVKTNSNGRRALTPTPHKFSIRPGARYPIGATSPWTQEVFPFPPRVETGRLPQHLNLGWASLGCCLNLSDPGPNPDPSPQRPHPHLERGPCTKRGLHGPN</sequence>
<evidence type="ECO:0000313" key="2">
    <source>
        <dbReference type="EMBL" id="MED6250321.1"/>
    </source>
</evidence>
<reference evidence="2 3" key="1">
    <citation type="submission" date="2021-07" db="EMBL/GenBank/DDBJ databases">
        <authorList>
            <person name="Palmer J.M."/>
        </authorList>
    </citation>
    <scope>NUCLEOTIDE SEQUENCE [LARGE SCALE GENOMIC DNA]</scope>
    <source>
        <strain evidence="2 3">AT_MEX2019</strain>
        <tissue evidence="2">Muscle</tissue>
    </source>
</reference>
<evidence type="ECO:0000313" key="3">
    <source>
        <dbReference type="Proteomes" id="UP001345963"/>
    </source>
</evidence>
<feature type="compositionally biased region" description="Pro residues" evidence="1">
    <location>
        <begin position="84"/>
        <end position="93"/>
    </location>
</feature>
<comment type="caution">
    <text evidence="2">The sequence shown here is derived from an EMBL/GenBank/DDBJ whole genome shotgun (WGS) entry which is preliminary data.</text>
</comment>
<proteinExistence type="predicted"/>
<feature type="region of interest" description="Disordered" evidence="1">
    <location>
        <begin position="1"/>
        <end position="42"/>
    </location>
</feature>
<name>A0ABU7BK39_9TELE</name>
<feature type="region of interest" description="Disordered" evidence="1">
    <location>
        <begin position="78"/>
        <end position="112"/>
    </location>
</feature>
<dbReference type="Proteomes" id="UP001345963">
    <property type="component" value="Unassembled WGS sequence"/>
</dbReference>